<organism evidence="1 2">
    <name type="scientific">Ralstonia solanacearum K60</name>
    <dbReference type="NCBI Taxonomy" id="1091042"/>
    <lineage>
        <taxon>Bacteria</taxon>
        <taxon>Pseudomonadati</taxon>
        <taxon>Pseudomonadota</taxon>
        <taxon>Betaproteobacteria</taxon>
        <taxon>Burkholderiales</taxon>
        <taxon>Burkholderiaceae</taxon>
        <taxon>Ralstonia</taxon>
        <taxon>Ralstonia solanacearum species complex</taxon>
    </lineage>
</organism>
<proteinExistence type="predicted"/>
<dbReference type="EMBL" id="NCTK01000001">
    <property type="protein sequence ID" value="OYQ13634.1"/>
    <property type="molecule type" value="Genomic_DNA"/>
</dbReference>
<dbReference type="GO" id="GO:0006355">
    <property type="term" value="P:regulation of DNA-templated transcription"/>
    <property type="evidence" value="ECO:0007669"/>
    <property type="project" value="InterPro"/>
</dbReference>
<dbReference type="InterPro" id="IPR016032">
    <property type="entry name" value="Sig_transdc_resp-reg_C-effctor"/>
</dbReference>
<evidence type="ECO:0000313" key="1">
    <source>
        <dbReference type="EMBL" id="OYQ13634.1"/>
    </source>
</evidence>
<dbReference type="AlphaFoldDB" id="A0AAP7ZNK3"/>
<dbReference type="Proteomes" id="UP000216164">
    <property type="component" value="Unassembled WGS sequence"/>
</dbReference>
<gene>
    <name evidence="1" type="ORF">B7R77_10480</name>
</gene>
<protein>
    <submittedName>
        <fullName evidence="1">Uncharacterized protein</fullName>
    </submittedName>
</protein>
<sequence>MDGWAVTDIADPFARSMRTVGSQMRSAFHKRDIRSASATGPCRIRSAPQ</sequence>
<reference evidence="1 2" key="1">
    <citation type="submission" date="2017-04" db="EMBL/GenBank/DDBJ databases">
        <title>Genome Announcement: Closed genomes of Ralstonia solanacearum strains K60, UW551, and UW700.</title>
        <authorList>
            <person name="Hayes M."/>
            <person name="Macintyre A.M."/>
            <person name="Allen C."/>
        </authorList>
    </citation>
    <scope>NUCLEOTIDE SEQUENCE [LARGE SCALE GENOMIC DNA]</scope>
    <source>
        <strain evidence="1 2">UW25</strain>
    </source>
</reference>
<name>A0AAP7ZNK3_RALSL</name>
<dbReference type="GO" id="GO:0003677">
    <property type="term" value="F:DNA binding"/>
    <property type="evidence" value="ECO:0007669"/>
    <property type="project" value="InterPro"/>
</dbReference>
<accession>A0AAP7ZNK3</accession>
<evidence type="ECO:0000313" key="2">
    <source>
        <dbReference type="Proteomes" id="UP000216164"/>
    </source>
</evidence>
<comment type="caution">
    <text evidence="1">The sequence shown here is derived from an EMBL/GenBank/DDBJ whole genome shotgun (WGS) entry which is preliminary data.</text>
</comment>
<dbReference type="SUPFAM" id="SSF46894">
    <property type="entry name" value="C-terminal effector domain of the bipartite response regulators"/>
    <property type="match status" value="1"/>
</dbReference>